<dbReference type="EMBL" id="BRPK01000011">
    <property type="protein sequence ID" value="GLB42105.1"/>
    <property type="molecule type" value="Genomic_DNA"/>
</dbReference>
<gene>
    <name evidence="1" type="ORF">LshimejAT787_1101200</name>
</gene>
<sequence>MQRDLPVVPSSSRNVDYLLSFLSSVRTPLDGIIGFFRPRHTGEPVGVPTYVRLVLGPSLRTITLDARLWSSDEAWENIAAVLRSHAPALLAVVIEQWSSDREENHLMPSPIAAPGVLLEGSVTRFTFFTFPSTSVHGYILSGRPAKASKTPYQHLCAGSEPFLHGKACMR</sequence>
<evidence type="ECO:0000313" key="1">
    <source>
        <dbReference type="EMBL" id="GLB42105.1"/>
    </source>
</evidence>
<accession>A0A9P3PSS3</accession>
<organism evidence="1 2">
    <name type="scientific">Lyophyllum shimeji</name>
    <name type="common">Hon-shimeji</name>
    <name type="synonym">Tricholoma shimeji</name>
    <dbReference type="NCBI Taxonomy" id="47721"/>
    <lineage>
        <taxon>Eukaryota</taxon>
        <taxon>Fungi</taxon>
        <taxon>Dikarya</taxon>
        <taxon>Basidiomycota</taxon>
        <taxon>Agaricomycotina</taxon>
        <taxon>Agaricomycetes</taxon>
        <taxon>Agaricomycetidae</taxon>
        <taxon>Agaricales</taxon>
        <taxon>Tricholomatineae</taxon>
        <taxon>Lyophyllaceae</taxon>
        <taxon>Lyophyllum</taxon>
    </lineage>
</organism>
<protein>
    <submittedName>
        <fullName evidence="1">Uncharacterized protein</fullName>
    </submittedName>
</protein>
<reference evidence="1" key="1">
    <citation type="submission" date="2022-07" db="EMBL/GenBank/DDBJ databases">
        <title>The genome of Lyophyllum shimeji provides insight into the initial evolution of ectomycorrhizal fungal genome.</title>
        <authorList>
            <person name="Kobayashi Y."/>
            <person name="Shibata T."/>
            <person name="Hirakawa H."/>
            <person name="Shigenobu S."/>
            <person name="Nishiyama T."/>
            <person name="Yamada A."/>
            <person name="Hasebe M."/>
            <person name="Kawaguchi M."/>
        </authorList>
    </citation>
    <scope>NUCLEOTIDE SEQUENCE</scope>
    <source>
        <strain evidence="1">AT787</strain>
    </source>
</reference>
<name>A0A9P3PSS3_LYOSH</name>
<dbReference type="Proteomes" id="UP001063166">
    <property type="component" value="Unassembled WGS sequence"/>
</dbReference>
<dbReference type="AlphaFoldDB" id="A0A9P3PSS3"/>
<evidence type="ECO:0000313" key="2">
    <source>
        <dbReference type="Proteomes" id="UP001063166"/>
    </source>
</evidence>
<comment type="caution">
    <text evidence="1">The sequence shown here is derived from an EMBL/GenBank/DDBJ whole genome shotgun (WGS) entry which is preliminary data.</text>
</comment>
<keyword evidence="2" id="KW-1185">Reference proteome</keyword>
<proteinExistence type="predicted"/>